<sequence length="701" mass="76454">MPRRLWLSVVVPVALALLTSFAVYRMLLTHTRSLQQVSDTRVIESDLNALMRVVVDAETGERGFIITGNESFLTPYTTSTRDFGTVLSRLRRQLPEQGAVLSEIDALFESWRREVAEVAIRARRRTPVGLASSLDAASDAFSAARAVELRVRLTGDQTLLTRLTSFLDESERALTRAQELDHTGQRRAALQSAQAALERYRSQLGPDLGANAAARDETAPALRDALMALAREATATEAQIAQLIQTGAGKERIDRIRLLVDRTLGEAERRLERDLLLSDLSSRRAQTLALVGPLFAAFISFYATLQGQRRLKASVHQLAAVAKEVASGQLGKRLTLAPGDDLGGLAADFNRMAESLAERERQTTLLVELSSALQTCLTAEEAYRVSERYAASLFAGLSGTLYVLRASRNLMACVAHWGEPHEGGALPPEACWAFRRGRAQQTGRGRAEMPCAHLPTPAPAEALCLPLISQDETLGVLSLYTPSAHDARLGDHTVQRVASAVAEALALTLSNLKLRERLRQQSVRDPLTGLFNRRHLEEALELELHRAERRREPLSVVMFDVDHFKRFNDTYGHDAGDAVLRSVSALVTRHIRAGDLPCRFGGEEFLLVQPGLGAPHAWERAESLRAAVQALALEHAGRALGRVSISVGVATYPDHAASAEALVRAADEALYRAKRAGRNRTVLAALEGGAPPVAALPEART</sequence>
<evidence type="ECO:0000259" key="2">
    <source>
        <dbReference type="PROSITE" id="PS50887"/>
    </source>
</evidence>
<dbReference type="InterPro" id="IPR029016">
    <property type="entry name" value="GAF-like_dom_sf"/>
</dbReference>
<dbReference type="InterPro" id="IPR003660">
    <property type="entry name" value="HAMP_dom"/>
</dbReference>
<dbReference type="CDD" id="cd06225">
    <property type="entry name" value="HAMP"/>
    <property type="match status" value="1"/>
</dbReference>
<dbReference type="Pfam" id="PF05227">
    <property type="entry name" value="CHASE3"/>
    <property type="match status" value="1"/>
</dbReference>
<dbReference type="PROSITE" id="PS50885">
    <property type="entry name" value="HAMP"/>
    <property type="match status" value="1"/>
</dbReference>
<reference evidence="4" key="1">
    <citation type="submission" date="2010-05" db="EMBL/GenBank/DDBJ databases">
        <title>The complete genome of Truepera radiovictris DSM 17093.</title>
        <authorList>
            <consortium name="US DOE Joint Genome Institute (JGI-PGF)"/>
            <person name="Lucas S."/>
            <person name="Copeland A."/>
            <person name="Lapidus A."/>
            <person name="Glavina del Rio T."/>
            <person name="Dalin E."/>
            <person name="Tice H."/>
            <person name="Bruce D."/>
            <person name="Goodwin L."/>
            <person name="Pitluck S."/>
            <person name="Kyrpides N."/>
            <person name="Mavromatis K."/>
            <person name="Ovchinnikova G."/>
            <person name="Munk A.C."/>
            <person name="Detter J.C."/>
            <person name="Han C."/>
            <person name="Tapia R."/>
            <person name="Land M."/>
            <person name="Hauser L."/>
            <person name="Markowitz V."/>
            <person name="Cheng J.-F."/>
            <person name="Hugenholtz P."/>
            <person name="Woyke T."/>
            <person name="Wu D."/>
            <person name="Tindall B."/>
            <person name="Pomrenke H.G."/>
            <person name="Brambilla E."/>
            <person name="Klenk H.-P."/>
            <person name="Eisen J.A."/>
        </authorList>
    </citation>
    <scope>NUCLEOTIDE SEQUENCE [LARGE SCALE GENOMIC DNA]</scope>
    <source>
        <strain evidence="4">DSM 17093 / CIP 108686 / LMG 22925 / RQ-24</strain>
    </source>
</reference>
<feature type="domain" description="GGDEF" evidence="2">
    <location>
        <begin position="552"/>
        <end position="686"/>
    </location>
</feature>
<dbReference type="InterPro" id="IPR007891">
    <property type="entry name" value="CHASE3"/>
</dbReference>
<dbReference type="GO" id="GO:0007165">
    <property type="term" value="P:signal transduction"/>
    <property type="evidence" value="ECO:0007669"/>
    <property type="project" value="InterPro"/>
</dbReference>
<feature type="domain" description="HAMP" evidence="1">
    <location>
        <begin position="309"/>
        <end position="361"/>
    </location>
</feature>
<dbReference type="Gene3D" id="3.30.450.40">
    <property type="match status" value="1"/>
</dbReference>
<dbReference type="GO" id="GO:0052621">
    <property type="term" value="F:diguanylate cyclase activity"/>
    <property type="evidence" value="ECO:0007669"/>
    <property type="project" value="TreeGrafter"/>
</dbReference>
<dbReference type="GO" id="GO:0005886">
    <property type="term" value="C:plasma membrane"/>
    <property type="evidence" value="ECO:0007669"/>
    <property type="project" value="TreeGrafter"/>
</dbReference>
<dbReference type="KEGG" id="tra:Trad_2387"/>
<dbReference type="eggNOG" id="COG3706">
    <property type="taxonomic scope" value="Bacteria"/>
</dbReference>
<name>D7CT33_TRURR</name>
<evidence type="ECO:0000259" key="1">
    <source>
        <dbReference type="PROSITE" id="PS50885"/>
    </source>
</evidence>
<dbReference type="SUPFAM" id="SSF55073">
    <property type="entry name" value="Nucleotide cyclase"/>
    <property type="match status" value="1"/>
</dbReference>
<dbReference type="CDD" id="cd19410">
    <property type="entry name" value="HK9-like_sensor"/>
    <property type="match status" value="1"/>
</dbReference>
<dbReference type="AlphaFoldDB" id="D7CT33"/>
<dbReference type="InterPro" id="IPR050469">
    <property type="entry name" value="Diguanylate_Cyclase"/>
</dbReference>
<dbReference type="InterPro" id="IPR043128">
    <property type="entry name" value="Rev_trsase/Diguanyl_cyclase"/>
</dbReference>
<dbReference type="InterPro" id="IPR029787">
    <property type="entry name" value="Nucleotide_cyclase"/>
</dbReference>
<dbReference type="InterPro" id="IPR000160">
    <property type="entry name" value="GGDEF_dom"/>
</dbReference>
<keyword evidence="4" id="KW-1185">Reference proteome</keyword>
<dbReference type="PANTHER" id="PTHR45138">
    <property type="entry name" value="REGULATORY COMPONENTS OF SENSORY TRANSDUCTION SYSTEM"/>
    <property type="match status" value="1"/>
</dbReference>
<dbReference type="InterPro" id="IPR003018">
    <property type="entry name" value="GAF"/>
</dbReference>
<dbReference type="SMART" id="SM00304">
    <property type="entry name" value="HAMP"/>
    <property type="match status" value="1"/>
</dbReference>
<organism evidence="3 4">
    <name type="scientific">Truepera radiovictrix (strain DSM 17093 / CIP 108686 / LMG 22925 / RQ-24)</name>
    <dbReference type="NCBI Taxonomy" id="649638"/>
    <lineage>
        <taxon>Bacteria</taxon>
        <taxon>Thermotogati</taxon>
        <taxon>Deinococcota</taxon>
        <taxon>Deinococci</taxon>
        <taxon>Trueperales</taxon>
        <taxon>Trueperaceae</taxon>
        <taxon>Truepera</taxon>
    </lineage>
</organism>
<dbReference type="HOGENOM" id="CLU_000445_11_24_0"/>
<dbReference type="OrthoDB" id="9812260at2"/>
<proteinExistence type="predicted"/>
<dbReference type="SUPFAM" id="SSF158472">
    <property type="entry name" value="HAMP domain-like"/>
    <property type="match status" value="1"/>
</dbReference>
<dbReference type="STRING" id="649638.Trad_2387"/>
<gene>
    <name evidence="3" type="ordered locus">Trad_2387</name>
</gene>
<dbReference type="Gene3D" id="6.10.340.10">
    <property type="match status" value="1"/>
</dbReference>
<dbReference type="eggNOG" id="COG3850">
    <property type="taxonomic scope" value="Bacteria"/>
</dbReference>
<dbReference type="Pfam" id="PF00990">
    <property type="entry name" value="GGDEF"/>
    <property type="match status" value="1"/>
</dbReference>
<reference evidence="3 4" key="2">
    <citation type="journal article" date="2011" name="Stand. Genomic Sci.">
        <title>Complete genome sequence of Truepera radiovictrix type strain (RQ-24).</title>
        <authorList>
            <person name="Ivanova N."/>
            <person name="Rohde C."/>
            <person name="Munk C."/>
            <person name="Nolan M."/>
            <person name="Lucas S."/>
            <person name="Del Rio T.G."/>
            <person name="Tice H."/>
            <person name="Deshpande S."/>
            <person name="Cheng J.F."/>
            <person name="Tapia R."/>
            <person name="Han C."/>
            <person name="Goodwin L."/>
            <person name="Pitluck S."/>
            <person name="Liolios K."/>
            <person name="Mavromatis K."/>
            <person name="Mikhailova N."/>
            <person name="Pati A."/>
            <person name="Chen A."/>
            <person name="Palaniappan K."/>
            <person name="Land M."/>
            <person name="Hauser L."/>
            <person name="Chang Y.J."/>
            <person name="Jeffries C.D."/>
            <person name="Brambilla E."/>
            <person name="Rohde M."/>
            <person name="Goker M."/>
            <person name="Tindall B.J."/>
            <person name="Woyke T."/>
            <person name="Bristow J."/>
            <person name="Eisen J.A."/>
            <person name="Markowitz V."/>
            <person name="Hugenholtz P."/>
            <person name="Kyrpides N.C."/>
            <person name="Klenk H.P."/>
            <person name="Lapidus A."/>
        </authorList>
    </citation>
    <scope>NUCLEOTIDE SEQUENCE [LARGE SCALE GENOMIC DNA]</scope>
    <source>
        <strain evidence="4">DSM 17093 / CIP 108686 / LMG 22925 / RQ-24</strain>
    </source>
</reference>
<dbReference type="NCBIfam" id="TIGR00254">
    <property type="entry name" value="GGDEF"/>
    <property type="match status" value="1"/>
</dbReference>
<dbReference type="Proteomes" id="UP000000379">
    <property type="component" value="Chromosome"/>
</dbReference>
<evidence type="ECO:0000313" key="4">
    <source>
        <dbReference type="Proteomes" id="UP000000379"/>
    </source>
</evidence>
<dbReference type="Gene3D" id="3.30.70.270">
    <property type="match status" value="1"/>
</dbReference>
<dbReference type="Pfam" id="PF00672">
    <property type="entry name" value="HAMP"/>
    <property type="match status" value="1"/>
</dbReference>
<dbReference type="RefSeq" id="WP_013178859.1">
    <property type="nucleotide sequence ID" value="NC_014221.1"/>
</dbReference>
<evidence type="ECO:0000313" key="3">
    <source>
        <dbReference type="EMBL" id="ADI15496.1"/>
    </source>
</evidence>
<dbReference type="SUPFAM" id="SSF55781">
    <property type="entry name" value="GAF domain-like"/>
    <property type="match status" value="1"/>
</dbReference>
<dbReference type="Pfam" id="PF13492">
    <property type="entry name" value="GAF_3"/>
    <property type="match status" value="1"/>
</dbReference>
<accession>D7CT33</accession>
<dbReference type="GO" id="GO:1902201">
    <property type="term" value="P:negative regulation of bacterial-type flagellum-dependent cell motility"/>
    <property type="evidence" value="ECO:0007669"/>
    <property type="project" value="TreeGrafter"/>
</dbReference>
<dbReference type="SMART" id="SM00267">
    <property type="entry name" value="GGDEF"/>
    <property type="match status" value="1"/>
</dbReference>
<dbReference type="EMBL" id="CP002049">
    <property type="protein sequence ID" value="ADI15496.1"/>
    <property type="molecule type" value="Genomic_DNA"/>
</dbReference>
<dbReference type="GO" id="GO:0043709">
    <property type="term" value="P:cell adhesion involved in single-species biofilm formation"/>
    <property type="evidence" value="ECO:0007669"/>
    <property type="project" value="TreeGrafter"/>
</dbReference>
<dbReference type="CDD" id="cd01949">
    <property type="entry name" value="GGDEF"/>
    <property type="match status" value="1"/>
</dbReference>
<dbReference type="eggNOG" id="COG5278">
    <property type="taxonomic scope" value="Bacteria"/>
</dbReference>
<dbReference type="FunFam" id="3.30.70.270:FF:000001">
    <property type="entry name" value="Diguanylate cyclase domain protein"/>
    <property type="match status" value="1"/>
</dbReference>
<dbReference type="SMART" id="SM00065">
    <property type="entry name" value="GAF"/>
    <property type="match status" value="1"/>
</dbReference>
<dbReference type="PROSITE" id="PS50887">
    <property type="entry name" value="GGDEF"/>
    <property type="match status" value="1"/>
</dbReference>
<dbReference type="PANTHER" id="PTHR45138:SF9">
    <property type="entry name" value="DIGUANYLATE CYCLASE DGCM-RELATED"/>
    <property type="match status" value="1"/>
</dbReference>
<protein>
    <submittedName>
        <fullName evidence="3">Diguanylate cyclase with GAF sensor</fullName>
    </submittedName>
</protein>